<dbReference type="AlphaFoldDB" id="A0A8T0N2Z3"/>
<dbReference type="Proteomes" id="UP000823388">
    <property type="component" value="Chromosome 9N"/>
</dbReference>
<dbReference type="EMBL" id="CM029054">
    <property type="protein sequence ID" value="KAG2544181.1"/>
    <property type="molecule type" value="Genomic_DNA"/>
</dbReference>
<protein>
    <submittedName>
        <fullName evidence="2">Uncharacterized protein</fullName>
    </submittedName>
</protein>
<keyword evidence="3" id="KW-1185">Reference proteome</keyword>
<accession>A0A8T0N2Z3</accession>
<proteinExistence type="predicted"/>
<evidence type="ECO:0000256" key="1">
    <source>
        <dbReference type="SAM" id="MobiDB-lite"/>
    </source>
</evidence>
<comment type="caution">
    <text evidence="2">The sequence shown here is derived from an EMBL/GenBank/DDBJ whole genome shotgun (WGS) entry which is preliminary data.</text>
</comment>
<feature type="region of interest" description="Disordered" evidence="1">
    <location>
        <begin position="31"/>
        <end position="103"/>
    </location>
</feature>
<sequence>MGTCTREGQSFCYLPGWLGVYQIWRVSCALPPDVAHDPNHPRTSLPSRRRQDLTAHGDDEEEDEELQLGKQRRTWSGRREEDGTHRPLRREEPTEHTVTEPPN</sequence>
<gene>
    <name evidence="2" type="ORF">PVAP13_9NG792032</name>
</gene>
<organism evidence="2 3">
    <name type="scientific">Panicum virgatum</name>
    <name type="common">Blackwell switchgrass</name>
    <dbReference type="NCBI Taxonomy" id="38727"/>
    <lineage>
        <taxon>Eukaryota</taxon>
        <taxon>Viridiplantae</taxon>
        <taxon>Streptophyta</taxon>
        <taxon>Embryophyta</taxon>
        <taxon>Tracheophyta</taxon>
        <taxon>Spermatophyta</taxon>
        <taxon>Magnoliopsida</taxon>
        <taxon>Liliopsida</taxon>
        <taxon>Poales</taxon>
        <taxon>Poaceae</taxon>
        <taxon>PACMAD clade</taxon>
        <taxon>Panicoideae</taxon>
        <taxon>Panicodae</taxon>
        <taxon>Paniceae</taxon>
        <taxon>Panicinae</taxon>
        <taxon>Panicum</taxon>
        <taxon>Panicum sect. Hiantes</taxon>
    </lineage>
</organism>
<feature type="compositionally biased region" description="Basic and acidic residues" evidence="1">
    <location>
        <begin position="77"/>
        <end position="103"/>
    </location>
</feature>
<evidence type="ECO:0000313" key="3">
    <source>
        <dbReference type="Proteomes" id="UP000823388"/>
    </source>
</evidence>
<reference evidence="2" key="1">
    <citation type="submission" date="2020-05" db="EMBL/GenBank/DDBJ databases">
        <title>WGS assembly of Panicum virgatum.</title>
        <authorList>
            <person name="Lovell J.T."/>
            <person name="Jenkins J."/>
            <person name="Shu S."/>
            <person name="Juenger T.E."/>
            <person name="Schmutz J."/>
        </authorList>
    </citation>
    <scope>NUCLEOTIDE SEQUENCE</scope>
    <source>
        <strain evidence="2">AP13</strain>
    </source>
</reference>
<name>A0A8T0N2Z3_PANVG</name>
<evidence type="ECO:0000313" key="2">
    <source>
        <dbReference type="EMBL" id="KAG2544181.1"/>
    </source>
</evidence>